<proteinExistence type="predicted"/>
<name>B7IY91_BACC2</name>
<dbReference type="RefSeq" id="WP_000357601.1">
    <property type="nucleotide sequence ID" value="NC_011772.1"/>
</dbReference>
<protein>
    <submittedName>
        <fullName evidence="1">Phage protein</fullName>
    </submittedName>
</protein>
<accession>B7IY91</accession>
<dbReference type="Proteomes" id="UP000006744">
    <property type="component" value="Chromosome"/>
</dbReference>
<reference evidence="1 2" key="1">
    <citation type="submission" date="2008-10" db="EMBL/GenBank/DDBJ databases">
        <title>Genome sequence of Bacillus cereus G9842.</title>
        <authorList>
            <person name="Dodson R.J."/>
            <person name="Durkin A.S."/>
            <person name="Rosovitz M.J."/>
            <person name="Rasko D.A."/>
            <person name="Hoffmaster A."/>
            <person name="Ravel J."/>
            <person name="Sutton G."/>
        </authorList>
    </citation>
    <scope>NUCLEOTIDE SEQUENCE [LARGE SCALE GENOMIC DNA]</scope>
    <source>
        <strain evidence="1 2">G9842</strain>
    </source>
</reference>
<dbReference type="KEGG" id="bcg:BCG9842_B2708"/>
<evidence type="ECO:0000313" key="2">
    <source>
        <dbReference type="Proteomes" id="UP000006744"/>
    </source>
</evidence>
<sequence length="104" mass="11861">MDKHYIDERVSELGRQIFELEQSIEGLKTTVSMLSKSVETKTSKEDVQRIIKQSEVVKKINESEPVRTDCKVSINLDGKVMAESIVEHTTDTIKCRVSEGNDYK</sequence>
<gene>
    <name evidence="1" type="ordered locus">BCG9842_B2708</name>
</gene>
<dbReference type="AlphaFoldDB" id="B7IY91"/>
<dbReference type="EMBL" id="CP001186">
    <property type="protein sequence ID" value="ACK96717.1"/>
    <property type="molecule type" value="Genomic_DNA"/>
</dbReference>
<organism evidence="1 2">
    <name type="scientific">Bacillus cereus (strain G9842)</name>
    <dbReference type="NCBI Taxonomy" id="405531"/>
    <lineage>
        <taxon>Bacteria</taxon>
        <taxon>Bacillati</taxon>
        <taxon>Bacillota</taxon>
        <taxon>Bacilli</taxon>
        <taxon>Bacillales</taxon>
        <taxon>Bacillaceae</taxon>
        <taxon>Bacillus</taxon>
        <taxon>Bacillus cereus group</taxon>
    </lineage>
</organism>
<evidence type="ECO:0000313" key="1">
    <source>
        <dbReference type="EMBL" id="ACK96717.1"/>
    </source>
</evidence>
<dbReference type="HOGENOM" id="CLU_142705_0_0_9"/>